<organism evidence="1 2">
    <name type="scientific">Flavobacterium gillisiae</name>
    <dbReference type="NCBI Taxonomy" id="150146"/>
    <lineage>
        <taxon>Bacteria</taxon>
        <taxon>Pseudomonadati</taxon>
        <taxon>Bacteroidota</taxon>
        <taxon>Flavobacteriia</taxon>
        <taxon>Flavobacteriales</taxon>
        <taxon>Flavobacteriaceae</taxon>
        <taxon>Flavobacterium</taxon>
    </lineage>
</organism>
<evidence type="ECO:0000313" key="2">
    <source>
        <dbReference type="Proteomes" id="UP000198951"/>
    </source>
</evidence>
<dbReference type="RefSeq" id="WP_091086080.1">
    <property type="nucleotide sequence ID" value="NZ_FNRD01000003.1"/>
</dbReference>
<keyword evidence="2" id="KW-1185">Reference proteome</keyword>
<dbReference type="OrthoDB" id="676347at2"/>
<gene>
    <name evidence="1" type="ORF">SAMN05443667_10385</name>
</gene>
<proteinExistence type="predicted"/>
<dbReference type="Proteomes" id="UP000198951">
    <property type="component" value="Unassembled WGS sequence"/>
</dbReference>
<protein>
    <submittedName>
        <fullName evidence="1">Uncharacterized protein</fullName>
    </submittedName>
</protein>
<dbReference type="AlphaFoldDB" id="A0A1H3ZW22"/>
<accession>A0A1H3ZW22</accession>
<evidence type="ECO:0000313" key="1">
    <source>
        <dbReference type="EMBL" id="SEA27621.1"/>
    </source>
</evidence>
<dbReference type="EMBL" id="FNRD01000003">
    <property type="protein sequence ID" value="SEA27621.1"/>
    <property type="molecule type" value="Genomic_DNA"/>
</dbReference>
<reference evidence="2" key="1">
    <citation type="submission" date="2016-10" db="EMBL/GenBank/DDBJ databases">
        <authorList>
            <person name="Varghese N."/>
            <person name="Submissions S."/>
        </authorList>
    </citation>
    <scope>NUCLEOTIDE SEQUENCE [LARGE SCALE GENOMIC DNA]</scope>
    <source>
        <strain evidence="2">DSM 22376</strain>
    </source>
</reference>
<name>A0A1H3ZW22_9FLAO</name>
<dbReference type="PROSITE" id="PS51257">
    <property type="entry name" value="PROKAR_LIPOPROTEIN"/>
    <property type="match status" value="1"/>
</dbReference>
<sequence length="147" mass="16490">MKKTTFNVITKNLILGLFVIMLTASFTSCSKKVAFQTSTIVPAARGDVKVTKDENKNYLIQIKLENLAEVKRLDSSKEAYVVWMETEDSMVKNIGQIKSDSKFLSSKLKATFETVTPLKPTKIFITAENDSEVQYPNNQIILTTGNM</sequence>
<dbReference type="STRING" id="150146.SAMN05443667_10385"/>